<keyword evidence="1" id="KW-1133">Transmembrane helix</keyword>
<feature type="transmembrane region" description="Helical" evidence="1">
    <location>
        <begin position="97"/>
        <end position="117"/>
    </location>
</feature>
<gene>
    <name evidence="2" type="ORF">FTX54_004205</name>
</gene>
<accession>A0A5C7FN36</accession>
<dbReference type="KEGG" id="ahal:FTX54_004205"/>
<reference evidence="2 3" key="1">
    <citation type="submission" date="2024-01" db="EMBL/GenBank/DDBJ databases">
        <title>Complete Genome Sequence of Alkalicoccus halolimnae BZ-SZ-XJ29T, a Moderately Halophilic Bacterium Isolated from a Salt Lake.</title>
        <authorList>
            <person name="Zhao B."/>
        </authorList>
    </citation>
    <scope>NUCLEOTIDE SEQUENCE [LARGE SCALE GENOMIC DNA]</scope>
    <source>
        <strain evidence="2 3">BZ-SZ-XJ29</strain>
    </source>
</reference>
<evidence type="ECO:0000256" key="1">
    <source>
        <dbReference type="SAM" id="Phobius"/>
    </source>
</evidence>
<sequence>MAESNWDIQEVKDLKKKRLFHIDIMVFFMLVLLAFYIEAGGRGDVLLGLCCAFLWLWAASMFYSVKTGKAFGTTTNQLVQDFDREQKGEKQWKRKTIGEAVFLSIAALGFTILLVVLDFNSPSLSFTPIAFSIIANWVGFNIGELIRMNNL</sequence>
<dbReference type="AlphaFoldDB" id="A0A5C7FN36"/>
<dbReference type="Proteomes" id="UP000321816">
    <property type="component" value="Chromosome"/>
</dbReference>
<keyword evidence="3" id="KW-1185">Reference proteome</keyword>
<organism evidence="2 3">
    <name type="scientific">Alkalicoccus halolimnae</name>
    <dbReference type="NCBI Taxonomy" id="1667239"/>
    <lineage>
        <taxon>Bacteria</taxon>
        <taxon>Bacillati</taxon>
        <taxon>Bacillota</taxon>
        <taxon>Bacilli</taxon>
        <taxon>Bacillales</taxon>
        <taxon>Bacillaceae</taxon>
        <taxon>Alkalicoccus</taxon>
    </lineage>
</organism>
<feature type="transmembrane region" description="Helical" evidence="1">
    <location>
        <begin position="45"/>
        <end position="65"/>
    </location>
</feature>
<dbReference type="OrthoDB" id="2429144at2"/>
<name>A0A5C7FN36_9BACI</name>
<dbReference type="RefSeq" id="WP_147803307.1">
    <property type="nucleotide sequence ID" value="NZ_CP144914.1"/>
</dbReference>
<dbReference type="EMBL" id="CP144914">
    <property type="protein sequence ID" value="WWD80767.1"/>
    <property type="molecule type" value="Genomic_DNA"/>
</dbReference>
<protein>
    <submittedName>
        <fullName evidence="2">Uncharacterized protein</fullName>
    </submittedName>
</protein>
<evidence type="ECO:0000313" key="3">
    <source>
        <dbReference type="Proteomes" id="UP000321816"/>
    </source>
</evidence>
<feature type="transmembrane region" description="Helical" evidence="1">
    <location>
        <begin position="20"/>
        <end position="39"/>
    </location>
</feature>
<keyword evidence="1" id="KW-0472">Membrane</keyword>
<keyword evidence="1" id="KW-0812">Transmembrane</keyword>
<feature type="transmembrane region" description="Helical" evidence="1">
    <location>
        <begin position="129"/>
        <end position="146"/>
    </location>
</feature>
<evidence type="ECO:0000313" key="2">
    <source>
        <dbReference type="EMBL" id="WWD80767.1"/>
    </source>
</evidence>
<proteinExistence type="predicted"/>